<dbReference type="Proteomes" id="UP000320762">
    <property type="component" value="Unassembled WGS sequence"/>
</dbReference>
<protein>
    <recommendedName>
        <fullName evidence="4">RRM domain-containing protein</fullName>
    </recommendedName>
</protein>
<evidence type="ECO:0000313" key="3">
    <source>
        <dbReference type="Proteomes" id="UP000320762"/>
    </source>
</evidence>
<feature type="compositionally biased region" description="Basic and acidic residues" evidence="1">
    <location>
        <begin position="393"/>
        <end position="418"/>
    </location>
</feature>
<evidence type="ECO:0000313" key="2">
    <source>
        <dbReference type="EMBL" id="TRM69106.1"/>
    </source>
</evidence>
<feature type="compositionally biased region" description="Low complexity" evidence="1">
    <location>
        <begin position="294"/>
        <end position="312"/>
    </location>
</feature>
<sequence length="438" mass="47584">MLATRTHGARALCRPRSAIARRTNATLAQNASTSSPTDTPPVAAETAHADSPESERPGAYFNTSVPLDNMANVFNLIRSIERSYGRLVEHKIIHDAELPHLYRKYLYVTFAERESAAALEQNPAATFEAIDLPYQVGGPRLSDVAPFLRRGQAGNKLPTLPKGDRLGARGVINPPNYTPRINNAERLVGKVMRAKIAANWLDFGGFARLDPIPAGTDLYGPGIDQPRKRALFRRNAEKFEVENIYELVEGQAPSPAANEPAAPAPAREFKPLTVTPKPFGNPNTTVPSPPMPDPFAAAPAESSPALPDVSPDLPSPLPSPTASLEAQAFAAKALREKRPVINAKRAGVKQLPTRDARFSQARPANRRSQANRQQSASDILSSKPIPQASQDLQEPHDDSLLAEVRETFFSKKESEGRQKAQNKPGQKPKTGGLFGGWF</sequence>
<reference evidence="2 3" key="1">
    <citation type="journal article" date="2019" name="New Phytol.">
        <title>Comparative genomics reveals unique wood-decay strategies and fruiting body development in the Schizophyllaceae.</title>
        <authorList>
            <person name="Almasi E."/>
            <person name="Sahu N."/>
            <person name="Krizsan K."/>
            <person name="Balint B."/>
            <person name="Kovacs G.M."/>
            <person name="Kiss B."/>
            <person name="Cseklye J."/>
            <person name="Drula E."/>
            <person name="Henrissat B."/>
            <person name="Nagy I."/>
            <person name="Chovatia M."/>
            <person name="Adam C."/>
            <person name="LaButti K."/>
            <person name="Lipzen A."/>
            <person name="Riley R."/>
            <person name="Grigoriev I.V."/>
            <person name="Nagy L.G."/>
        </authorList>
    </citation>
    <scope>NUCLEOTIDE SEQUENCE [LARGE SCALE GENOMIC DNA]</scope>
    <source>
        <strain evidence="2 3">NL-1724</strain>
    </source>
</reference>
<dbReference type="EMBL" id="VDMD01000001">
    <property type="protein sequence ID" value="TRM69106.1"/>
    <property type="molecule type" value="Genomic_DNA"/>
</dbReference>
<feature type="region of interest" description="Disordered" evidence="1">
    <location>
        <begin position="341"/>
        <end position="438"/>
    </location>
</feature>
<name>A0A550CWD3_9AGAR</name>
<feature type="compositionally biased region" description="Polar residues" evidence="1">
    <location>
        <begin position="26"/>
        <end position="37"/>
    </location>
</feature>
<comment type="caution">
    <text evidence="2">The sequence shown here is derived from an EMBL/GenBank/DDBJ whole genome shotgun (WGS) entry which is preliminary data.</text>
</comment>
<keyword evidence="3" id="KW-1185">Reference proteome</keyword>
<feature type="compositionally biased region" description="Basic and acidic residues" evidence="1">
    <location>
        <begin position="47"/>
        <end position="56"/>
    </location>
</feature>
<feature type="compositionally biased region" description="Polar residues" evidence="1">
    <location>
        <begin position="366"/>
        <end position="380"/>
    </location>
</feature>
<organism evidence="2 3">
    <name type="scientific">Schizophyllum amplum</name>
    <dbReference type="NCBI Taxonomy" id="97359"/>
    <lineage>
        <taxon>Eukaryota</taxon>
        <taxon>Fungi</taxon>
        <taxon>Dikarya</taxon>
        <taxon>Basidiomycota</taxon>
        <taxon>Agaricomycotina</taxon>
        <taxon>Agaricomycetes</taxon>
        <taxon>Agaricomycetidae</taxon>
        <taxon>Agaricales</taxon>
        <taxon>Schizophyllaceae</taxon>
        <taxon>Schizophyllum</taxon>
    </lineage>
</organism>
<evidence type="ECO:0008006" key="4">
    <source>
        <dbReference type="Google" id="ProtNLM"/>
    </source>
</evidence>
<gene>
    <name evidence="2" type="ORF">BD626DRAFT_472943</name>
</gene>
<accession>A0A550CWD3</accession>
<proteinExistence type="predicted"/>
<dbReference type="AlphaFoldDB" id="A0A550CWD3"/>
<evidence type="ECO:0000256" key="1">
    <source>
        <dbReference type="SAM" id="MobiDB-lite"/>
    </source>
</evidence>
<feature type="region of interest" description="Disordered" evidence="1">
    <location>
        <begin position="26"/>
        <end position="59"/>
    </location>
</feature>
<dbReference type="OrthoDB" id="3362336at2759"/>
<feature type="region of interest" description="Disordered" evidence="1">
    <location>
        <begin position="271"/>
        <end position="322"/>
    </location>
</feature>